<comment type="caution">
    <text evidence="1">The sequence shown here is derived from an EMBL/GenBank/DDBJ whole genome shotgun (WGS) entry which is preliminary data.</text>
</comment>
<dbReference type="EMBL" id="MRYD01000440">
    <property type="protein sequence ID" value="OSZ55669.1"/>
    <property type="molecule type" value="Genomic_DNA"/>
</dbReference>
<protein>
    <recommendedName>
        <fullName evidence="3">Transposase</fullName>
    </recommendedName>
</protein>
<reference evidence="1 2" key="1">
    <citation type="submission" date="2016-12" db="EMBL/GenBank/DDBJ databases">
        <title>Genome Mining:The Detection of Biosynthetic Gene Clusters to Aid in the Expression of Curamycin A produced by Streptomyces sp. strain CZA14.</title>
        <authorList>
            <person name="Durrell K.A."/>
            <person name="Kirby B.M."/>
            <person name="Khan W."/>
            <person name="Mthethwa T."/>
            <person name="Le Roes-Hill M."/>
        </authorList>
    </citation>
    <scope>NUCLEOTIDE SEQUENCE [LARGE SCALE GENOMIC DNA]</scope>
    <source>
        <strain evidence="1 2">CZA14</strain>
    </source>
</reference>
<accession>A0ABX3Y9N3</accession>
<sequence>MQRRGRSPAGNTTPGSTALPHRQALGCLWYEMRWPWRRRLRRAALTQPGQKNDLLPPTARFSEGTGVGVERCLIQFWPA</sequence>
<dbReference type="RefSeq" id="WP_318275742.1">
    <property type="nucleotide sequence ID" value="NZ_MRYD01000440.1"/>
</dbReference>
<organism evidence="1 2">
    <name type="scientific">Streptomyces pharetrae CZA14</name>
    <dbReference type="NCBI Taxonomy" id="1144883"/>
    <lineage>
        <taxon>Bacteria</taxon>
        <taxon>Bacillati</taxon>
        <taxon>Actinomycetota</taxon>
        <taxon>Actinomycetes</taxon>
        <taxon>Kitasatosporales</taxon>
        <taxon>Streptomycetaceae</taxon>
        <taxon>Streptomyces</taxon>
    </lineage>
</organism>
<gene>
    <name evidence="1" type="ORF">OQI_37160</name>
</gene>
<evidence type="ECO:0000313" key="1">
    <source>
        <dbReference type="EMBL" id="OSZ55669.1"/>
    </source>
</evidence>
<evidence type="ECO:0000313" key="2">
    <source>
        <dbReference type="Proteomes" id="UP000194266"/>
    </source>
</evidence>
<evidence type="ECO:0008006" key="3">
    <source>
        <dbReference type="Google" id="ProtNLM"/>
    </source>
</evidence>
<name>A0ABX3Y9N3_9ACTN</name>
<keyword evidence="2" id="KW-1185">Reference proteome</keyword>
<feature type="non-terminal residue" evidence="1">
    <location>
        <position position="79"/>
    </location>
</feature>
<dbReference type="Proteomes" id="UP000194266">
    <property type="component" value="Unassembled WGS sequence"/>
</dbReference>
<proteinExistence type="predicted"/>